<comment type="caution">
    <text evidence="1">The sequence shown here is derived from an EMBL/GenBank/DDBJ whole genome shotgun (WGS) entry which is preliminary data.</text>
</comment>
<evidence type="ECO:0000313" key="1">
    <source>
        <dbReference type="EMBL" id="MFC4564144.1"/>
    </source>
</evidence>
<protein>
    <recommendedName>
        <fullName evidence="3">Lipoprotein</fullName>
    </recommendedName>
</protein>
<dbReference type="EMBL" id="JBHSFQ010000021">
    <property type="protein sequence ID" value="MFC4564144.1"/>
    <property type="molecule type" value="Genomic_DNA"/>
</dbReference>
<sequence>MAVTVGRFVATILLVASMSLTGCWNREVPVPRIDPDPLGLDSVPTLGGTR</sequence>
<accession>A0ABV9E0P8</accession>
<keyword evidence="2" id="KW-1185">Reference proteome</keyword>
<reference evidence="2" key="1">
    <citation type="journal article" date="2019" name="Int. J. Syst. Evol. Microbiol.">
        <title>The Global Catalogue of Microorganisms (GCM) 10K type strain sequencing project: providing services to taxonomists for standard genome sequencing and annotation.</title>
        <authorList>
            <consortium name="The Broad Institute Genomics Platform"/>
            <consortium name="The Broad Institute Genome Sequencing Center for Infectious Disease"/>
            <person name="Wu L."/>
            <person name="Ma J."/>
        </authorList>
    </citation>
    <scope>NUCLEOTIDE SEQUENCE [LARGE SCALE GENOMIC DNA]</scope>
    <source>
        <strain evidence="2">XZYJ18</strain>
    </source>
</reference>
<name>A0ABV9E0P8_9ACTN</name>
<gene>
    <name evidence="1" type="ORF">ACFO4E_19975</name>
</gene>
<evidence type="ECO:0008006" key="3">
    <source>
        <dbReference type="Google" id="ProtNLM"/>
    </source>
</evidence>
<proteinExistence type="predicted"/>
<evidence type="ECO:0000313" key="2">
    <source>
        <dbReference type="Proteomes" id="UP001595923"/>
    </source>
</evidence>
<dbReference type="Proteomes" id="UP001595923">
    <property type="component" value="Unassembled WGS sequence"/>
</dbReference>
<dbReference type="RefSeq" id="WP_378577006.1">
    <property type="nucleotide sequence ID" value="NZ_JBHSFQ010000021.1"/>
</dbReference>
<organism evidence="1 2">
    <name type="scientific">Nocardiopsis mangrovi</name>
    <dbReference type="NCBI Taxonomy" id="1179818"/>
    <lineage>
        <taxon>Bacteria</taxon>
        <taxon>Bacillati</taxon>
        <taxon>Actinomycetota</taxon>
        <taxon>Actinomycetes</taxon>
        <taxon>Streptosporangiales</taxon>
        <taxon>Nocardiopsidaceae</taxon>
        <taxon>Nocardiopsis</taxon>
    </lineage>
</organism>
<dbReference type="PROSITE" id="PS51257">
    <property type="entry name" value="PROKAR_LIPOPROTEIN"/>
    <property type="match status" value="1"/>
</dbReference>